<reference evidence="2" key="1">
    <citation type="submission" date="2020-07" db="EMBL/GenBank/DDBJ databases">
        <title>Huge and variable diversity of episymbiotic CPR bacteria and DPANN archaea in groundwater ecosystems.</title>
        <authorList>
            <person name="He C.Y."/>
            <person name="Keren R."/>
            <person name="Whittaker M."/>
            <person name="Farag I.F."/>
            <person name="Doudna J."/>
            <person name="Cate J.H.D."/>
            <person name="Banfield J.F."/>
        </authorList>
    </citation>
    <scope>NUCLEOTIDE SEQUENCE</scope>
    <source>
        <strain evidence="2">NC_groundwater_580_Pr5_B-0.1um_64_19</strain>
    </source>
</reference>
<dbReference type="Pfam" id="PF11138">
    <property type="entry name" value="DUF2911"/>
    <property type="match status" value="1"/>
</dbReference>
<evidence type="ECO:0000313" key="3">
    <source>
        <dbReference type="Proteomes" id="UP000779809"/>
    </source>
</evidence>
<protein>
    <submittedName>
        <fullName evidence="2">DUF2911 domain-containing protein</fullName>
    </submittedName>
</protein>
<dbReference type="InterPro" id="IPR021314">
    <property type="entry name" value="DUF2911"/>
</dbReference>
<feature type="chain" id="PRO_5037598865" evidence="1">
    <location>
        <begin position="20"/>
        <end position="182"/>
    </location>
</feature>
<name>A0A932EP48_9BACT</name>
<evidence type="ECO:0000313" key="2">
    <source>
        <dbReference type="EMBL" id="MBI2677173.1"/>
    </source>
</evidence>
<dbReference type="AlphaFoldDB" id="A0A932EP48"/>
<accession>A0A932EP48</accession>
<dbReference type="EMBL" id="JACPNR010000001">
    <property type="protein sequence ID" value="MBI2677173.1"/>
    <property type="molecule type" value="Genomic_DNA"/>
</dbReference>
<feature type="signal peptide" evidence="1">
    <location>
        <begin position="1"/>
        <end position="19"/>
    </location>
</feature>
<proteinExistence type="predicted"/>
<dbReference type="Proteomes" id="UP000779809">
    <property type="component" value="Unassembled WGS sequence"/>
</dbReference>
<keyword evidence="1" id="KW-0732">Signal</keyword>
<evidence type="ECO:0000256" key="1">
    <source>
        <dbReference type="SAM" id="SignalP"/>
    </source>
</evidence>
<sequence>MRKTVLLAVLLFVSLATFAQKPAPDKSKRPSQPAAPAVCTFADGKTITVAYSVPSMNGRKIFGGLVPFNEVWRTGANEATTFVPATDVVIGGATVPAGSYTLYTLPGEKQWKLILSKKTGQWGIPYPEGQDLGRFDMKTEVIEIPMEKLHISFMNPPQQKDVCTLRIDWEKTRASIEIAEKK</sequence>
<gene>
    <name evidence="2" type="ORF">HYX28_00150</name>
</gene>
<organism evidence="2 3">
    <name type="scientific">Candidatus Korobacter versatilis</name>
    <dbReference type="NCBI Taxonomy" id="658062"/>
    <lineage>
        <taxon>Bacteria</taxon>
        <taxon>Pseudomonadati</taxon>
        <taxon>Acidobacteriota</taxon>
        <taxon>Terriglobia</taxon>
        <taxon>Terriglobales</taxon>
        <taxon>Candidatus Korobacteraceae</taxon>
        <taxon>Candidatus Korobacter</taxon>
    </lineage>
</organism>
<comment type="caution">
    <text evidence="2">The sequence shown here is derived from an EMBL/GenBank/DDBJ whole genome shotgun (WGS) entry which is preliminary data.</text>
</comment>